<sequence>MIRTRILVDVEATTPIKAAEMPTYSPHPGEPHTIQELHHAQLQIFRQRHEWVETRKSFEVPVRGQIVHQVFFVVKSNPASNHYQPLIIALIAPDETTWNRMTGPLNQAGGPIRDHNIPRTRGLEESPNLRPLEWCKELKIQQNFTTVGNSQANGQTEVSNKIKLNGAKWSWVEELPDVLWAYQTTSKQQ</sequence>
<dbReference type="Gene3D" id="3.30.420.10">
    <property type="entry name" value="Ribonuclease H-like superfamily/Ribonuclease H"/>
    <property type="match status" value="1"/>
</dbReference>
<evidence type="ECO:0000313" key="2">
    <source>
        <dbReference type="EMBL" id="KAL0371935.1"/>
    </source>
</evidence>
<proteinExistence type="predicted"/>
<dbReference type="InterPro" id="IPR036397">
    <property type="entry name" value="RNaseH_sf"/>
</dbReference>
<gene>
    <name evidence="2" type="ORF">Scaly_0875100</name>
</gene>
<accession>A0AAW2QW09</accession>
<reference evidence="2" key="1">
    <citation type="submission" date="2020-06" db="EMBL/GenBank/DDBJ databases">
        <authorList>
            <person name="Li T."/>
            <person name="Hu X."/>
            <person name="Zhang T."/>
            <person name="Song X."/>
            <person name="Zhang H."/>
            <person name="Dai N."/>
            <person name="Sheng W."/>
            <person name="Hou X."/>
            <person name="Wei L."/>
        </authorList>
    </citation>
    <scope>NUCLEOTIDE SEQUENCE</scope>
    <source>
        <strain evidence="2">KEN8</strain>
        <tissue evidence="2">Leaf</tissue>
    </source>
</reference>
<dbReference type="AlphaFoldDB" id="A0AAW2QW09"/>
<organism evidence="2">
    <name type="scientific">Sesamum calycinum</name>
    <dbReference type="NCBI Taxonomy" id="2727403"/>
    <lineage>
        <taxon>Eukaryota</taxon>
        <taxon>Viridiplantae</taxon>
        <taxon>Streptophyta</taxon>
        <taxon>Embryophyta</taxon>
        <taxon>Tracheophyta</taxon>
        <taxon>Spermatophyta</taxon>
        <taxon>Magnoliopsida</taxon>
        <taxon>eudicotyledons</taxon>
        <taxon>Gunneridae</taxon>
        <taxon>Pentapetalae</taxon>
        <taxon>asterids</taxon>
        <taxon>lamiids</taxon>
        <taxon>Lamiales</taxon>
        <taxon>Pedaliaceae</taxon>
        <taxon>Sesamum</taxon>
    </lineage>
</organism>
<feature type="compositionally biased region" description="Basic and acidic residues" evidence="1">
    <location>
        <begin position="112"/>
        <end position="124"/>
    </location>
</feature>
<dbReference type="GO" id="GO:0003676">
    <property type="term" value="F:nucleic acid binding"/>
    <property type="evidence" value="ECO:0007669"/>
    <property type="project" value="InterPro"/>
</dbReference>
<feature type="region of interest" description="Disordered" evidence="1">
    <location>
        <begin position="104"/>
        <end position="124"/>
    </location>
</feature>
<comment type="caution">
    <text evidence="2">The sequence shown here is derived from an EMBL/GenBank/DDBJ whole genome shotgun (WGS) entry which is preliminary data.</text>
</comment>
<dbReference type="SUPFAM" id="SSF53098">
    <property type="entry name" value="Ribonuclease H-like"/>
    <property type="match status" value="1"/>
</dbReference>
<name>A0AAW2QW09_9LAMI</name>
<dbReference type="InterPro" id="IPR012337">
    <property type="entry name" value="RNaseH-like_sf"/>
</dbReference>
<reference evidence="2" key="2">
    <citation type="journal article" date="2024" name="Plant">
        <title>Genomic evolution and insights into agronomic trait innovations of Sesamum species.</title>
        <authorList>
            <person name="Miao H."/>
            <person name="Wang L."/>
            <person name="Qu L."/>
            <person name="Liu H."/>
            <person name="Sun Y."/>
            <person name="Le M."/>
            <person name="Wang Q."/>
            <person name="Wei S."/>
            <person name="Zheng Y."/>
            <person name="Lin W."/>
            <person name="Duan Y."/>
            <person name="Cao H."/>
            <person name="Xiong S."/>
            <person name="Wang X."/>
            <person name="Wei L."/>
            <person name="Li C."/>
            <person name="Ma Q."/>
            <person name="Ju M."/>
            <person name="Zhao R."/>
            <person name="Li G."/>
            <person name="Mu C."/>
            <person name="Tian Q."/>
            <person name="Mei H."/>
            <person name="Zhang T."/>
            <person name="Gao T."/>
            <person name="Zhang H."/>
        </authorList>
    </citation>
    <scope>NUCLEOTIDE SEQUENCE</scope>
    <source>
        <strain evidence="2">KEN8</strain>
    </source>
</reference>
<protein>
    <recommendedName>
        <fullName evidence="3">Integrase catalytic domain-containing protein</fullName>
    </recommendedName>
</protein>
<evidence type="ECO:0008006" key="3">
    <source>
        <dbReference type="Google" id="ProtNLM"/>
    </source>
</evidence>
<dbReference type="EMBL" id="JACGWM010000005">
    <property type="protein sequence ID" value="KAL0371935.1"/>
    <property type="molecule type" value="Genomic_DNA"/>
</dbReference>
<evidence type="ECO:0000256" key="1">
    <source>
        <dbReference type="SAM" id="MobiDB-lite"/>
    </source>
</evidence>